<dbReference type="KEGG" id="bco:Bcell_0713"/>
<protein>
    <submittedName>
        <fullName evidence="5">NUDIX hydrolase</fullName>
    </submittedName>
</protein>
<dbReference type="HOGENOM" id="CLU_037162_19_3_9"/>
<proteinExistence type="inferred from homology"/>
<comment type="similarity">
    <text evidence="1 3">Belongs to the Nudix hydrolase family.</text>
</comment>
<organism evidence="5 6">
    <name type="scientific">Evansella cellulosilytica (strain ATCC 21833 / DSM 2522 / FERM P-1141 / JCM 9156 / N-4)</name>
    <name type="common">Bacillus cellulosilyticus</name>
    <dbReference type="NCBI Taxonomy" id="649639"/>
    <lineage>
        <taxon>Bacteria</taxon>
        <taxon>Bacillati</taxon>
        <taxon>Bacillota</taxon>
        <taxon>Bacilli</taxon>
        <taxon>Bacillales</taxon>
        <taxon>Bacillaceae</taxon>
        <taxon>Evansella</taxon>
    </lineage>
</organism>
<name>E6TZD3_EVAC2</name>
<dbReference type="PRINTS" id="PR00502">
    <property type="entry name" value="NUDIXFAMILY"/>
</dbReference>
<keyword evidence="6" id="KW-1185">Reference proteome</keyword>
<dbReference type="GO" id="GO:0016787">
    <property type="term" value="F:hydrolase activity"/>
    <property type="evidence" value="ECO:0007669"/>
    <property type="project" value="UniProtKB-KW"/>
</dbReference>
<dbReference type="InterPro" id="IPR015797">
    <property type="entry name" value="NUDIX_hydrolase-like_dom_sf"/>
</dbReference>
<evidence type="ECO:0000313" key="6">
    <source>
        <dbReference type="Proteomes" id="UP000001401"/>
    </source>
</evidence>
<dbReference type="PROSITE" id="PS51462">
    <property type="entry name" value="NUDIX"/>
    <property type="match status" value="1"/>
</dbReference>
<dbReference type="InterPro" id="IPR020476">
    <property type="entry name" value="Nudix_hydrolase"/>
</dbReference>
<dbReference type="Proteomes" id="UP000001401">
    <property type="component" value="Chromosome"/>
</dbReference>
<dbReference type="EMBL" id="CP002394">
    <property type="protein sequence ID" value="ADU28995.1"/>
    <property type="molecule type" value="Genomic_DNA"/>
</dbReference>
<evidence type="ECO:0000256" key="3">
    <source>
        <dbReference type="RuleBase" id="RU003476"/>
    </source>
</evidence>
<accession>E6TZD3</accession>
<dbReference type="PANTHER" id="PTHR43736:SF1">
    <property type="entry name" value="DIHYDRONEOPTERIN TRIPHOSPHATE DIPHOSPHATASE"/>
    <property type="match status" value="1"/>
</dbReference>
<gene>
    <name evidence="5" type="ordered locus">Bcell_0713</name>
</gene>
<dbReference type="STRING" id="649639.Bcell_0713"/>
<dbReference type="PANTHER" id="PTHR43736">
    <property type="entry name" value="ADP-RIBOSE PYROPHOSPHATASE"/>
    <property type="match status" value="1"/>
</dbReference>
<evidence type="ECO:0000256" key="1">
    <source>
        <dbReference type="ARBA" id="ARBA00005582"/>
    </source>
</evidence>
<dbReference type="AlphaFoldDB" id="E6TZD3"/>
<evidence type="ECO:0000259" key="4">
    <source>
        <dbReference type="PROSITE" id="PS51462"/>
    </source>
</evidence>
<dbReference type="eggNOG" id="COG1051">
    <property type="taxonomic scope" value="Bacteria"/>
</dbReference>
<dbReference type="InterPro" id="IPR020084">
    <property type="entry name" value="NUDIX_hydrolase_CS"/>
</dbReference>
<sequence length="145" mass="16897">MKGGYDVLTDQQMIVAVKGIIYHKGKVLLLKRSLEEQSGAGEWEIPGGKIEFDEKLEEALQRESKEEIGLDTKVEELLYATTFKTDLHRQIILLVYLCVTKGEEVTLSDEHSEYIWADEEELRLRLPQRIIEEWEENNVFKRMKG</sequence>
<dbReference type="InterPro" id="IPR000086">
    <property type="entry name" value="NUDIX_hydrolase_dom"/>
</dbReference>
<feature type="domain" description="Nudix hydrolase" evidence="4">
    <location>
        <begin position="12"/>
        <end position="139"/>
    </location>
</feature>
<dbReference type="CDD" id="cd04699">
    <property type="entry name" value="NUDIX_MutT_Nudt1"/>
    <property type="match status" value="1"/>
</dbReference>
<dbReference type="RefSeq" id="WP_013487336.1">
    <property type="nucleotide sequence ID" value="NC_014829.1"/>
</dbReference>
<dbReference type="SUPFAM" id="SSF55811">
    <property type="entry name" value="Nudix"/>
    <property type="match status" value="1"/>
</dbReference>
<evidence type="ECO:0000256" key="2">
    <source>
        <dbReference type="ARBA" id="ARBA00022801"/>
    </source>
</evidence>
<reference evidence="5 6" key="1">
    <citation type="submission" date="2010-12" db="EMBL/GenBank/DDBJ databases">
        <title>Complete sequence of Bacillus cellulosilyticus DSM 2522.</title>
        <authorList>
            <consortium name="US DOE Joint Genome Institute"/>
            <person name="Lucas S."/>
            <person name="Copeland A."/>
            <person name="Lapidus A."/>
            <person name="Cheng J.-F."/>
            <person name="Bruce D."/>
            <person name="Goodwin L."/>
            <person name="Pitluck S."/>
            <person name="Chertkov O."/>
            <person name="Detter J.C."/>
            <person name="Han C."/>
            <person name="Tapia R."/>
            <person name="Land M."/>
            <person name="Hauser L."/>
            <person name="Jeffries C."/>
            <person name="Kyrpides N."/>
            <person name="Ivanova N."/>
            <person name="Mikhailova N."/>
            <person name="Brumm P."/>
            <person name="Mead D."/>
            <person name="Woyke T."/>
        </authorList>
    </citation>
    <scope>NUCLEOTIDE SEQUENCE [LARGE SCALE GENOMIC DNA]</scope>
    <source>
        <strain evidence="6">ATCC 21833 / DSM 2522 / FERM P-1141 / JCM 9156 / N-4</strain>
    </source>
</reference>
<dbReference type="PROSITE" id="PS00893">
    <property type="entry name" value="NUDIX_BOX"/>
    <property type="match status" value="1"/>
</dbReference>
<evidence type="ECO:0000313" key="5">
    <source>
        <dbReference type="EMBL" id="ADU28995.1"/>
    </source>
</evidence>
<dbReference type="Pfam" id="PF00293">
    <property type="entry name" value="NUDIX"/>
    <property type="match status" value="1"/>
</dbReference>
<dbReference type="Gene3D" id="3.90.79.10">
    <property type="entry name" value="Nucleoside Triphosphate Pyrophosphohydrolase"/>
    <property type="match status" value="1"/>
</dbReference>
<keyword evidence="2 3" id="KW-0378">Hydrolase</keyword>